<feature type="transmembrane region" description="Helical" evidence="1">
    <location>
        <begin position="60"/>
        <end position="80"/>
    </location>
</feature>
<keyword evidence="3" id="KW-1185">Reference proteome</keyword>
<keyword evidence="1" id="KW-0812">Transmembrane</keyword>
<accession>A0A194VDA1</accession>
<protein>
    <submittedName>
        <fullName evidence="2">Uncharacterized protein</fullName>
    </submittedName>
</protein>
<reference evidence="3" key="1">
    <citation type="submission" date="2014-12" db="EMBL/GenBank/DDBJ databases">
        <title>Genome Sequence of Valsa Canker Pathogens Uncovers a Specific Adaption of Colonization on Woody Bark.</title>
        <authorList>
            <person name="Yin Z."/>
            <person name="Liu H."/>
            <person name="Gao X."/>
            <person name="Li Z."/>
            <person name="Song N."/>
            <person name="Ke X."/>
            <person name="Dai Q."/>
            <person name="Wu Y."/>
            <person name="Sun Y."/>
            <person name="Xu J.-R."/>
            <person name="Kang Z.K."/>
            <person name="Wang L."/>
            <person name="Huang L."/>
        </authorList>
    </citation>
    <scope>NUCLEOTIDE SEQUENCE [LARGE SCALE GENOMIC DNA]</scope>
    <source>
        <strain evidence="3">SXYL134</strain>
    </source>
</reference>
<feature type="transmembrane region" description="Helical" evidence="1">
    <location>
        <begin position="20"/>
        <end position="40"/>
    </location>
</feature>
<feature type="transmembrane region" description="Helical" evidence="1">
    <location>
        <begin position="150"/>
        <end position="170"/>
    </location>
</feature>
<dbReference type="OrthoDB" id="5227396at2759"/>
<proteinExistence type="predicted"/>
<dbReference type="Proteomes" id="UP000078576">
    <property type="component" value="Unassembled WGS sequence"/>
</dbReference>
<feature type="transmembrane region" description="Helical" evidence="1">
    <location>
        <begin position="123"/>
        <end position="143"/>
    </location>
</feature>
<name>A0A194VDA1_CYTMA</name>
<evidence type="ECO:0000256" key="1">
    <source>
        <dbReference type="SAM" id="Phobius"/>
    </source>
</evidence>
<evidence type="ECO:0000313" key="2">
    <source>
        <dbReference type="EMBL" id="KUI61873.1"/>
    </source>
</evidence>
<keyword evidence="1" id="KW-0472">Membrane</keyword>
<organism evidence="2 3">
    <name type="scientific">Cytospora mali</name>
    <name type="common">Apple Valsa canker fungus</name>
    <name type="synonym">Valsa mali</name>
    <dbReference type="NCBI Taxonomy" id="578113"/>
    <lineage>
        <taxon>Eukaryota</taxon>
        <taxon>Fungi</taxon>
        <taxon>Dikarya</taxon>
        <taxon>Ascomycota</taxon>
        <taxon>Pezizomycotina</taxon>
        <taxon>Sordariomycetes</taxon>
        <taxon>Sordariomycetidae</taxon>
        <taxon>Diaporthales</taxon>
        <taxon>Cytosporaceae</taxon>
        <taxon>Cytospora</taxon>
    </lineage>
</organism>
<evidence type="ECO:0000313" key="3">
    <source>
        <dbReference type="Proteomes" id="UP000078576"/>
    </source>
</evidence>
<dbReference type="EMBL" id="KN714790">
    <property type="protein sequence ID" value="KUI61873.1"/>
    <property type="molecule type" value="Genomic_DNA"/>
</dbReference>
<gene>
    <name evidence="2" type="ORF">VP1G_09037</name>
</gene>
<dbReference type="AlphaFoldDB" id="A0A194VDA1"/>
<keyword evidence="1" id="KW-1133">Transmembrane helix</keyword>
<sequence>MTGRANNAYAHPPPGSTDILIRRVTAVFLGIFLFASCSPFTPVSWLTQPDWITYLDGPRLVDRILGPVLLIGAAVLHWYIASQHTPLPLTISIPGEPNIQVRPGGRVEMLNNVIVLGLWHPSYFWPFAIGEAALLYAVAFGSLWGIMARFLVVGIVVGVWVLGWNAMPWYRKEQAWVLIKDTTVGLGSQHARGRMKTVLITMTAGSDTTYGFYRLYDEIIEELINKLLELGPLNKLYITLSTFDGYILKYVSGSNLATNAMISGTGMQRIVS</sequence>